<dbReference type="AlphaFoldDB" id="A0A9X2B645"/>
<evidence type="ECO:0000259" key="2">
    <source>
        <dbReference type="PROSITE" id="PS51782"/>
    </source>
</evidence>
<sequence>MGLQHKFGVAFFQLGLGLTILTPVISHALTLDPVNIDSSRGEPLYAEIPFREAQSTTPLKISIAQPFELGQVAVLDEAKYAHYNFYVRQNQQGQGVIIITSTRPINGDIIDLTLKIEDSGQTRMQIIRASLPSRIDRLKNSLNETPLKPRYVTNDQDLKLSLPEVLPIKNENQLKINTSIPPMMQKKATVQVANITPSPVTPSSVNATSQLAVKPQTTKQQDSQATKIATPNPPIIVSKNQSIQAQSVKEDFTSIPSPQGEVNINVSRRSAVQVTSKPETIYPTPQTMANIQPSTKQQPIAKATPRTKVDAKSNKPKPIESKPVIKAQPKQKIQNIVKTQKPNTPINPSNSTAKEKHKVQANESLWGIANQISKQENIPISQIMEQIQENNKHAFINGKANQLKQGAILKLAYEYQAAKPKQKVDVPKPLASANQIAKNQQNNAPSQAEKQSQAHMSIVAGDSKGATQGSKAKGTDKKVSNELTVQVKQQRITAVGLQNNVRKLDRELVVKENRIALLNARLAELEQQLKQKKKANTDSINQIKSNTNSRSDFSENSKTLFSGKPTLNQSTTEQELA</sequence>
<dbReference type="RefSeq" id="WP_241571005.1">
    <property type="nucleotide sequence ID" value="NZ_JAKUML010000006.1"/>
</dbReference>
<feature type="compositionally biased region" description="Polar residues" evidence="1">
    <location>
        <begin position="537"/>
        <end position="577"/>
    </location>
</feature>
<dbReference type="Pfam" id="PF25800">
    <property type="entry name" value="FimV_N"/>
    <property type="match status" value="1"/>
</dbReference>
<evidence type="ECO:0000313" key="3">
    <source>
        <dbReference type="EMBL" id="MCJ8146318.1"/>
    </source>
</evidence>
<dbReference type="PROSITE" id="PS51782">
    <property type="entry name" value="LYSM"/>
    <property type="match status" value="1"/>
</dbReference>
<reference evidence="3" key="1">
    <citation type="submission" date="2022-02" db="EMBL/GenBank/DDBJ databases">
        <title>Acinetobacter A3.8 sp. nov., isolated from Sediment (Zhairuo Island).</title>
        <authorList>
            <person name="Zheng K."/>
        </authorList>
    </citation>
    <scope>NUCLEOTIDE SEQUENCE</scope>
    <source>
        <strain evidence="3">A3.8</strain>
    </source>
</reference>
<protein>
    <recommendedName>
        <fullName evidence="2">LysM domain-containing protein</fullName>
    </recommendedName>
</protein>
<feature type="compositionally biased region" description="Low complexity" evidence="1">
    <location>
        <begin position="435"/>
        <end position="444"/>
    </location>
</feature>
<feature type="domain" description="LysM" evidence="2">
    <location>
        <begin position="355"/>
        <end position="411"/>
    </location>
</feature>
<feature type="compositionally biased region" description="Basic and acidic residues" evidence="1">
    <location>
        <begin position="307"/>
        <end position="320"/>
    </location>
</feature>
<gene>
    <name evidence="3" type="ORF">MKI79_05300</name>
</gene>
<feature type="region of interest" description="Disordered" evidence="1">
    <location>
        <begin position="531"/>
        <end position="577"/>
    </location>
</feature>
<organism evidence="3 4">
    <name type="scientific">Acinetobacter sedimenti</name>
    <dbReference type="NCBI Taxonomy" id="2919922"/>
    <lineage>
        <taxon>Bacteria</taxon>
        <taxon>Pseudomonadati</taxon>
        <taxon>Pseudomonadota</taxon>
        <taxon>Gammaproteobacteria</taxon>
        <taxon>Moraxellales</taxon>
        <taxon>Moraxellaceae</taxon>
        <taxon>Acinetobacter</taxon>
    </lineage>
</organism>
<dbReference type="Proteomes" id="UP001139701">
    <property type="component" value="Unassembled WGS sequence"/>
</dbReference>
<comment type="caution">
    <text evidence="3">The sequence shown here is derived from an EMBL/GenBank/DDBJ whole genome shotgun (WGS) entry which is preliminary data.</text>
</comment>
<dbReference type="InterPro" id="IPR018392">
    <property type="entry name" value="LysM"/>
</dbReference>
<feature type="compositionally biased region" description="Polar residues" evidence="1">
    <location>
        <begin position="281"/>
        <end position="298"/>
    </location>
</feature>
<feature type="region of interest" description="Disordered" evidence="1">
    <location>
        <begin position="435"/>
        <end position="455"/>
    </location>
</feature>
<evidence type="ECO:0000313" key="4">
    <source>
        <dbReference type="Proteomes" id="UP001139701"/>
    </source>
</evidence>
<dbReference type="InterPro" id="IPR057840">
    <property type="entry name" value="FimV_N"/>
</dbReference>
<proteinExistence type="predicted"/>
<keyword evidence="4" id="KW-1185">Reference proteome</keyword>
<name>A0A9X2B645_9GAMM</name>
<dbReference type="EMBL" id="JAKUML010000006">
    <property type="protein sequence ID" value="MCJ8146318.1"/>
    <property type="molecule type" value="Genomic_DNA"/>
</dbReference>
<evidence type="ECO:0000256" key="1">
    <source>
        <dbReference type="SAM" id="MobiDB-lite"/>
    </source>
</evidence>
<accession>A0A9X2B645</accession>
<feature type="compositionally biased region" description="Polar residues" evidence="1">
    <location>
        <begin position="445"/>
        <end position="455"/>
    </location>
</feature>
<feature type="region of interest" description="Disordered" evidence="1">
    <location>
        <begin position="281"/>
        <end position="320"/>
    </location>
</feature>